<comment type="caution">
    <text evidence="2">The sequence shown here is derived from an EMBL/GenBank/DDBJ whole genome shotgun (WGS) entry which is preliminary data.</text>
</comment>
<gene>
    <name evidence="2" type="ORF">PR048_002485</name>
</gene>
<feature type="compositionally biased region" description="Polar residues" evidence="1">
    <location>
        <begin position="29"/>
        <end position="39"/>
    </location>
</feature>
<dbReference type="EMBL" id="JARBHB010000001">
    <property type="protein sequence ID" value="KAJ8897139.1"/>
    <property type="molecule type" value="Genomic_DNA"/>
</dbReference>
<evidence type="ECO:0000313" key="2">
    <source>
        <dbReference type="EMBL" id="KAJ8897139.1"/>
    </source>
</evidence>
<evidence type="ECO:0000313" key="3">
    <source>
        <dbReference type="Proteomes" id="UP001159363"/>
    </source>
</evidence>
<feature type="region of interest" description="Disordered" evidence="1">
    <location>
        <begin position="304"/>
        <end position="327"/>
    </location>
</feature>
<organism evidence="2 3">
    <name type="scientific">Dryococelus australis</name>
    <dbReference type="NCBI Taxonomy" id="614101"/>
    <lineage>
        <taxon>Eukaryota</taxon>
        <taxon>Metazoa</taxon>
        <taxon>Ecdysozoa</taxon>
        <taxon>Arthropoda</taxon>
        <taxon>Hexapoda</taxon>
        <taxon>Insecta</taxon>
        <taxon>Pterygota</taxon>
        <taxon>Neoptera</taxon>
        <taxon>Polyneoptera</taxon>
        <taxon>Phasmatodea</taxon>
        <taxon>Verophasmatodea</taxon>
        <taxon>Anareolatae</taxon>
        <taxon>Phasmatidae</taxon>
        <taxon>Eurycanthinae</taxon>
        <taxon>Dryococelus</taxon>
    </lineage>
</organism>
<feature type="compositionally biased region" description="Low complexity" evidence="1">
    <location>
        <begin position="56"/>
        <end position="71"/>
    </location>
</feature>
<feature type="region of interest" description="Disordered" evidence="1">
    <location>
        <begin position="1"/>
        <end position="82"/>
    </location>
</feature>
<reference evidence="2 3" key="1">
    <citation type="submission" date="2023-02" db="EMBL/GenBank/DDBJ databases">
        <title>LHISI_Scaffold_Assembly.</title>
        <authorList>
            <person name="Stuart O.P."/>
            <person name="Cleave R."/>
            <person name="Magrath M.J.L."/>
            <person name="Mikheyev A.S."/>
        </authorList>
    </citation>
    <scope>NUCLEOTIDE SEQUENCE [LARGE SCALE GENOMIC DNA]</scope>
    <source>
        <strain evidence="2">Daus_M_001</strain>
        <tissue evidence="2">Leg muscle</tissue>
    </source>
</reference>
<sequence>MPGVLHEVVRSSQLPTPSELSHTPDSKQAIPSQLWTFSPSPRPPSQLILPPDSDQSTLHSSRHPSSPLSLHQTTVHRQTPVNPNMCDYTATRNHFLVQKPLLPLLPYAPVPRKKHFGLTHTKSDCHLLNCKITSMQGRRVKMELAQQRPPHLPRANPNNSCETPALRASGFTNILQLPISFAIVVKDQHLISSHLMSQYGRVWDPVLKNRDVVAVRGRGVIAARALVPPVMRTGFDSSRGRFLAGSLPDFRMRESYRTAALFGGFSRGSPPLPGMTSDNPGEIENRRTGLGIEPAFSGMQVRIKQHQNARAGETGNPRENPPTRGIVRHDFHLRKLAVTQPGIEPSPS</sequence>
<keyword evidence="3" id="KW-1185">Reference proteome</keyword>
<name>A0ABQ9IKD2_9NEOP</name>
<evidence type="ECO:0000256" key="1">
    <source>
        <dbReference type="SAM" id="MobiDB-lite"/>
    </source>
</evidence>
<dbReference type="Proteomes" id="UP001159363">
    <property type="component" value="Chromosome 1"/>
</dbReference>
<accession>A0ABQ9IKD2</accession>
<proteinExistence type="predicted"/>
<protein>
    <submittedName>
        <fullName evidence="2">Uncharacterized protein</fullName>
    </submittedName>
</protein>
<feature type="compositionally biased region" description="Polar residues" evidence="1">
    <location>
        <begin position="72"/>
        <end position="82"/>
    </location>
</feature>
<feature type="compositionally biased region" description="Polar residues" evidence="1">
    <location>
        <begin position="10"/>
        <end position="23"/>
    </location>
</feature>